<organism evidence="2 3">
    <name type="scientific">Flagellimonas meridianipacifica</name>
    <dbReference type="NCBI Taxonomy" id="1080225"/>
    <lineage>
        <taxon>Bacteria</taxon>
        <taxon>Pseudomonadati</taxon>
        <taxon>Bacteroidota</taxon>
        <taxon>Flavobacteriia</taxon>
        <taxon>Flavobacteriales</taxon>
        <taxon>Flavobacteriaceae</taxon>
        <taxon>Flagellimonas</taxon>
    </lineage>
</organism>
<keyword evidence="3" id="KW-1185">Reference proteome</keyword>
<dbReference type="InterPro" id="IPR000600">
    <property type="entry name" value="ROK"/>
</dbReference>
<proteinExistence type="inferred from homology"/>
<name>A0A2T0MBS9_9FLAO</name>
<dbReference type="PANTHER" id="PTHR18964">
    <property type="entry name" value="ROK (REPRESSOR, ORF, KINASE) FAMILY"/>
    <property type="match status" value="1"/>
</dbReference>
<dbReference type="GO" id="GO:0016301">
    <property type="term" value="F:kinase activity"/>
    <property type="evidence" value="ECO:0007669"/>
    <property type="project" value="UniProtKB-KW"/>
</dbReference>
<dbReference type="OrthoDB" id="9810372at2"/>
<dbReference type="AlphaFoldDB" id="A0A2T0MBS9"/>
<comment type="similarity">
    <text evidence="1">Belongs to the ROK (NagC/XylR) family.</text>
</comment>
<evidence type="ECO:0000256" key="1">
    <source>
        <dbReference type="ARBA" id="ARBA00006479"/>
    </source>
</evidence>
<dbReference type="Pfam" id="PF00480">
    <property type="entry name" value="ROK"/>
    <property type="match status" value="1"/>
</dbReference>
<dbReference type="RefSeq" id="WP_106146430.1">
    <property type="nucleotide sequence ID" value="NZ_PVYX01000002.1"/>
</dbReference>
<reference evidence="2 3" key="1">
    <citation type="submission" date="2018-03" db="EMBL/GenBank/DDBJ databases">
        <title>Genomic Encyclopedia of Archaeal and Bacterial Type Strains, Phase II (KMG-II): from individual species to whole genera.</title>
        <authorList>
            <person name="Goeker M."/>
        </authorList>
    </citation>
    <scope>NUCLEOTIDE SEQUENCE [LARGE SCALE GENOMIC DNA]</scope>
    <source>
        <strain evidence="2 3">DSM 25027</strain>
    </source>
</reference>
<dbReference type="EMBL" id="PVYX01000002">
    <property type="protein sequence ID" value="PRX54935.1"/>
    <property type="molecule type" value="Genomic_DNA"/>
</dbReference>
<protein>
    <submittedName>
        <fullName evidence="2">Glucokinase</fullName>
    </submittedName>
</protein>
<comment type="caution">
    <text evidence="2">The sequence shown here is derived from an EMBL/GenBank/DDBJ whole genome shotgun (WGS) entry which is preliminary data.</text>
</comment>
<dbReference type="Gene3D" id="3.30.420.40">
    <property type="match status" value="2"/>
</dbReference>
<dbReference type="InterPro" id="IPR043129">
    <property type="entry name" value="ATPase_NBD"/>
</dbReference>
<dbReference type="PANTHER" id="PTHR18964:SF149">
    <property type="entry name" value="BIFUNCTIONAL UDP-N-ACETYLGLUCOSAMINE 2-EPIMERASE_N-ACETYLMANNOSAMINE KINASE"/>
    <property type="match status" value="1"/>
</dbReference>
<gene>
    <name evidence="2" type="ORF">CLV81_3340</name>
</gene>
<accession>A0A2T0MBS9</accession>
<dbReference type="Proteomes" id="UP000237640">
    <property type="component" value="Unassembled WGS sequence"/>
</dbReference>
<dbReference type="CDD" id="cd23763">
    <property type="entry name" value="ASKHA_ATPase_ROK"/>
    <property type="match status" value="1"/>
</dbReference>
<sequence>MHKEVLGVDIGGTNIKVGRVAKDNLVQKETIQVNSLETASQTVERMFNVIDAVLTDSVESVGIGVPAVVDTETGIAYDVQNIPSWKRIKLKEMVQQRYSLPVYINNDANCFVMGEHWFGKAKHYNNCIGLSIGTGLGMGIIINGELYEGVLCGAGEIGMLAYKNSILEHYTGSFFFPNQYEKSAKALYNLAEVGDKEASEAFDDYGWHLGEALKNILYAYAPEAIFLGGSISQAYPYFKSTMEMALRTFAYPKQLEKTIIETSNLQDSAILGAAALCLNQRTHLNINT</sequence>
<dbReference type="SUPFAM" id="SSF53067">
    <property type="entry name" value="Actin-like ATPase domain"/>
    <property type="match status" value="1"/>
</dbReference>
<keyword evidence="2" id="KW-0808">Transferase</keyword>
<evidence type="ECO:0000313" key="3">
    <source>
        <dbReference type="Proteomes" id="UP000237640"/>
    </source>
</evidence>
<keyword evidence="2" id="KW-0418">Kinase</keyword>
<evidence type="ECO:0000313" key="2">
    <source>
        <dbReference type="EMBL" id="PRX54935.1"/>
    </source>
</evidence>